<dbReference type="Pfam" id="PF04149">
    <property type="entry name" value="DUF397"/>
    <property type="match status" value="1"/>
</dbReference>
<organism evidence="2 3">
    <name type="scientific">Actinomadura montaniterrae</name>
    <dbReference type="NCBI Taxonomy" id="1803903"/>
    <lineage>
        <taxon>Bacteria</taxon>
        <taxon>Bacillati</taxon>
        <taxon>Actinomycetota</taxon>
        <taxon>Actinomycetes</taxon>
        <taxon>Streptosporangiales</taxon>
        <taxon>Thermomonosporaceae</taxon>
        <taxon>Actinomadura</taxon>
    </lineage>
</organism>
<evidence type="ECO:0000259" key="1">
    <source>
        <dbReference type="Pfam" id="PF04149"/>
    </source>
</evidence>
<feature type="domain" description="DUF397" evidence="1">
    <location>
        <begin position="6"/>
        <end position="58"/>
    </location>
</feature>
<sequence length="60" mass="6445">MTSRPAWRKSSYSSSNGGACVELADLGNTIGVRDSKDPCGGHINISREGLDVLLARLKQR</sequence>
<dbReference type="OrthoDB" id="3431580at2"/>
<dbReference type="InterPro" id="IPR007278">
    <property type="entry name" value="DUF397"/>
</dbReference>
<reference evidence="2 3" key="1">
    <citation type="submission" date="2019-09" db="EMBL/GenBank/DDBJ databases">
        <title>Actinomadura physcomitrii sp. nov., a novel actinomycete isolated from moss [Physcomitrium sphaericum (Ludw) Fuernr].</title>
        <authorList>
            <person name="Liu C."/>
            <person name="Zhuang X."/>
        </authorList>
    </citation>
    <scope>NUCLEOTIDE SEQUENCE [LARGE SCALE GENOMIC DNA]</scope>
    <source>
        <strain evidence="2 3">CYP1-1B</strain>
    </source>
</reference>
<dbReference type="RefSeq" id="WP_151546939.1">
    <property type="nucleotide sequence ID" value="NZ_WBMR01000347.1"/>
</dbReference>
<dbReference type="AlphaFoldDB" id="A0A6L3VCQ2"/>
<proteinExistence type="predicted"/>
<dbReference type="Proteomes" id="UP000483004">
    <property type="component" value="Unassembled WGS sequence"/>
</dbReference>
<name>A0A6L3VCQ2_9ACTN</name>
<evidence type="ECO:0000313" key="3">
    <source>
        <dbReference type="Proteomes" id="UP000483004"/>
    </source>
</evidence>
<accession>A0A6L3VCQ2</accession>
<protein>
    <submittedName>
        <fullName evidence="2">DUF397 domain-containing protein</fullName>
    </submittedName>
</protein>
<dbReference type="EMBL" id="WBMR01000347">
    <property type="protein sequence ID" value="KAB2358382.1"/>
    <property type="molecule type" value="Genomic_DNA"/>
</dbReference>
<gene>
    <name evidence="2" type="ORF">F9B16_47930</name>
</gene>
<keyword evidence="3" id="KW-1185">Reference proteome</keyword>
<comment type="caution">
    <text evidence="2">The sequence shown here is derived from an EMBL/GenBank/DDBJ whole genome shotgun (WGS) entry which is preliminary data.</text>
</comment>
<evidence type="ECO:0000313" key="2">
    <source>
        <dbReference type="EMBL" id="KAB2358382.1"/>
    </source>
</evidence>